<dbReference type="RefSeq" id="WP_109094026.1">
    <property type="nucleotide sequence ID" value="NZ_CAMELQ010000079.1"/>
</dbReference>
<dbReference type="SUPFAM" id="SSF161098">
    <property type="entry name" value="MetI-like"/>
    <property type="match status" value="1"/>
</dbReference>
<keyword evidence="5 7" id="KW-1133">Transmembrane helix</keyword>
<comment type="subcellular location">
    <subcellularLocation>
        <location evidence="1 7">Cell membrane</location>
        <topology evidence="1 7">Multi-pass membrane protein</topology>
    </subcellularLocation>
</comment>
<evidence type="ECO:0000256" key="2">
    <source>
        <dbReference type="ARBA" id="ARBA00022448"/>
    </source>
</evidence>
<evidence type="ECO:0000256" key="4">
    <source>
        <dbReference type="ARBA" id="ARBA00022692"/>
    </source>
</evidence>
<keyword evidence="4 7" id="KW-0812">Transmembrane</keyword>
<dbReference type="Pfam" id="PF00528">
    <property type="entry name" value="BPD_transp_1"/>
    <property type="match status" value="1"/>
</dbReference>
<feature type="domain" description="ABC transmembrane type-1" evidence="8">
    <location>
        <begin position="91"/>
        <end position="281"/>
    </location>
</feature>
<feature type="transmembrane region" description="Helical" evidence="7">
    <location>
        <begin position="24"/>
        <end position="48"/>
    </location>
</feature>
<evidence type="ECO:0000256" key="5">
    <source>
        <dbReference type="ARBA" id="ARBA00022989"/>
    </source>
</evidence>
<dbReference type="Gene3D" id="1.10.3720.10">
    <property type="entry name" value="MetI-like"/>
    <property type="match status" value="1"/>
</dbReference>
<dbReference type="CDD" id="cd06261">
    <property type="entry name" value="TM_PBP2"/>
    <property type="match status" value="1"/>
</dbReference>
<name>A0A2V1K6F7_9ACTO</name>
<dbReference type="PANTHER" id="PTHR43744:SF12">
    <property type="entry name" value="ABC TRANSPORTER PERMEASE PROTEIN MG189-RELATED"/>
    <property type="match status" value="1"/>
</dbReference>
<accession>A0A2V1K6F7</accession>
<keyword evidence="6 7" id="KW-0472">Membrane</keyword>
<feature type="transmembrane region" description="Helical" evidence="7">
    <location>
        <begin position="214"/>
        <end position="237"/>
    </location>
</feature>
<comment type="similarity">
    <text evidence="7">Belongs to the binding-protein-dependent transport system permease family.</text>
</comment>
<keyword evidence="3" id="KW-1003">Cell membrane</keyword>
<evidence type="ECO:0000256" key="1">
    <source>
        <dbReference type="ARBA" id="ARBA00004651"/>
    </source>
</evidence>
<dbReference type="PROSITE" id="PS50928">
    <property type="entry name" value="ABC_TM1"/>
    <property type="match status" value="1"/>
</dbReference>
<dbReference type="PANTHER" id="PTHR43744">
    <property type="entry name" value="ABC TRANSPORTER PERMEASE PROTEIN MG189-RELATED-RELATED"/>
    <property type="match status" value="1"/>
</dbReference>
<keyword evidence="2 7" id="KW-0813">Transport</keyword>
<sequence>MTVTTPSAKDTRTIRQNKHRTPRWWISVILTYGFLAAGSILMLVPFLFSVMTSLKTPHQFSSQPPLTLPDPLTFENFTALFSGSNNFIVPLAVTVQVVAALTVGQMVFSVLAAYAFARLQFPGREIIFWAYIATLMIPPIVIMIPLYSMVSQVGMRNSFAGIVVPFLLGSPYAIFLLRQNFQAVPQEVLDAAKLDGAGHWRTLSSIVLPMNRPILATLFLITVVTQWNNFLWPSIIAPGKEWNVLTVATSALQTQHAGNWTLVMAATTISLLPLVLLFLAFHKQIVNSLGISGLK</sequence>
<evidence type="ECO:0000256" key="3">
    <source>
        <dbReference type="ARBA" id="ARBA00022475"/>
    </source>
</evidence>
<evidence type="ECO:0000256" key="6">
    <source>
        <dbReference type="ARBA" id="ARBA00023136"/>
    </source>
</evidence>
<feature type="transmembrane region" description="Helical" evidence="7">
    <location>
        <begin position="126"/>
        <end position="147"/>
    </location>
</feature>
<feature type="transmembrane region" description="Helical" evidence="7">
    <location>
        <begin position="257"/>
        <end position="281"/>
    </location>
</feature>
<dbReference type="OrthoDB" id="61122at2"/>
<dbReference type="EMBL" id="QETB01000004">
    <property type="protein sequence ID" value="PWF26199.1"/>
    <property type="molecule type" value="Genomic_DNA"/>
</dbReference>
<dbReference type="InterPro" id="IPR000515">
    <property type="entry name" value="MetI-like"/>
</dbReference>
<feature type="transmembrane region" description="Helical" evidence="7">
    <location>
        <begin position="159"/>
        <end position="177"/>
    </location>
</feature>
<feature type="transmembrane region" description="Helical" evidence="7">
    <location>
        <begin position="87"/>
        <end position="114"/>
    </location>
</feature>
<comment type="caution">
    <text evidence="9">The sequence shown here is derived from an EMBL/GenBank/DDBJ whole genome shotgun (WGS) entry which is preliminary data.</text>
</comment>
<gene>
    <name evidence="9" type="ORF">DD236_09035</name>
</gene>
<proteinExistence type="inferred from homology"/>
<evidence type="ECO:0000313" key="9">
    <source>
        <dbReference type="EMBL" id="PWF26199.1"/>
    </source>
</evidence>
<keyword evidence="10" id="KW-1185">Reference proteome</keyword>
<protein>
    <submittedName>
        <fullName evidence="9">Carbohydrate ABC transporter permease</fullName>
    </submittedName>
</protein>
<dbReference type="GO" id="GO:0055085">
    <property type="term" value="P:transmembrane transport"/>
    <property type="evidence" value="ECO:0007669"/>
    <property type="project" value="InterPro"/>
</dbReference>
<dbReference type="InterPro" id="IPR035906">
    <property type="entry name" value="MetI-like_sf"/>
</dbReference>
<dbReference type="Proteomes" id="UP000245283">
    <property type="component" value="Unassembled WGS sequence"/>
</dbReference>
<dbReference type="AlphaFoldDB" id="A0A2V1K6F7"/>
<evidence type="ECO:0000256" key="7">
    <source>
        <dbReference type="RuleBase" id="RU363032"/>
    </source>
</evidence>
<evidence type="ECO:0000259" key="8">
    <source>
        <dbReference type="PROSITE" id="PS50928"/>
    </source>
</evidence>
<organism evidence="9 10">
    <name type="scientific">Ancrocorticia populi</name>
    <dbReference type="NCBI Taxonomy" id="2175228"/>
    <lineage>
        <taxon>Bacteria</taxon>
        <taxon>Bacillati</taxon>
        <taxon>Actinomycetota</taxon>
        <taxon>Actinomycetes</taxon>
        <taxon>Actinomycetales</taxon>
        <taxon>Actinomycetaceae</taxon>
        <taxon>Ancrocorticia</taxon>
    </lineage>
</organism>
<evidence type="ECO:0000313" key="10">
    <source>
        <dbReference type="Proteomes" id="UP000245283"/>
    </source>
</evidence>
<reference evidence="10" key="1">
    <citation type="submission" date="2018-05" db="EMBL/GenBank/DDBJ databases">
        <authorList>
            <person name="Li Y."/>
        </authorList>
    </citation>
    <scope>NUCLEOTIDE SEQUENCE [LARGE SCALE GENOMIC DNA]</scope>
    <source>
        <strain evidence="10">sk1b4</strain>
    </source>
</reference>
<dbReference type="GO" id="GO:0005886">
    <property type="term" value="C:plasma membrane"/>
    <property type="evidence" value="ECO:0007669"/>
    <property type="project" value="UniProtKB-SubCell"/>
</dbReference>